<gene>
    <name evidence="1" type="ORF">BN988_02262</name>
</gene>
<comment type="caution">
    <text evidence="1">The sequence shown here is derived from an EMBL/GenBank/DDBJ whole genome shotgun (WGS) entry which is preliminary data.</text>
</comment>
<reference evidence="1" key="1">
    <citation type="submission" date="2014-03" db="EMBL/GenBank/DDBJ databases">
        <title>Draft genome sequencing of Oceanobacillus picturae strain S1 isolated from human gut.</title>
        <authorList>
            <person name="Croce O."/>
            <person name="Lagier J.C."/>
            <person name="Raoult D."/>
        </authorList>
    </citation>
    <scope>NUCLEOTIDE SEQUENCE [LARGE SCALE GENOMIC DNA]</scope>
    <source>
        <strain evidence="1">S1</strain>
    </source>
</reference>
<organism evidence="1 2">
    <name type="scientific">Oceanobacillus picturae</name>
    <dbReference type="NCBI Taxonomy" id="171693"/>
    <lineage>
        <taxon>Bacteria</taxon>
        <taxon>Bacillati</taxon>
        <taxon>Bacillota</taxon>
        <taxon>Bacilli</taxon>
        <taxon>Bacillales</taxon>
        <taxon>Bacillaceae</taxon>
        <taxon>Oceanobacillus</taxon>
    </lineage>
</organism>
<proteinExistence type="predicted"/>
<dbReference type="EMBL" id="CCAX010000001">
    <property type="protein sequence ID" value="CDO03744.1"/>
    <property type="molecule type" value="Genomic_DNA"/>
</dbReference>
<evidence type="ECO:0008006" key="3">
    <source>
        <dbReference type="Google" id="ProtNLM"/>
    </source>
</evidence>
<reference evidence="1" key="2">
    <citation type="submission" date="2014-03" db="EMBL/GenBank/DDBJ databases">
        <authorList>
            <person name="Urmite Genomes"/>
        </authorList>
    </citation>
    <scope>NUCLEOTIDE SEQUENCE</scope>
    <source>
        <strain evidence="1">S1</strain>
    </source>
</reference>
<dbReference type="STRING" id="171693.BN988_02262"/>
<dbReference type="Proteomes" id="UP000028863">
    <property type="component" value="Unassembled WGS sequence"/>
</dbReference>
<sequence length="276" mass="31499">MKIVEQFIQSKSGNIDQCEDTFYCNEHFAIVIDGATNVSGRQFSGKSPGQLAAATIRDTFLQLNGKEDIIAIIQSINLNFQYLYKTLDIEAEILEKPYIRPSAAMIVFSKFHNKVWMIGDCQCFYNDTLYQNIKRVDQVFEEVRSIIIKGELQAGKRLEELLEKDIGFELIKPLIQKQYNFQNATPISTLSYGVVNGFSIPPELIKTLEVSQQTEFISLASDGYPRIYENLEKSEEELARLLLIDPLCIKENIGTKGVAKNNISFDDRTYLKVRIK</sequence>
<dbReference type="AlphaFoldDB" id="W9ADE5"/>
<dbReference type="RefSeq" id="WP_036576097.1">
    <property type="nucleotide sequence ID" value="NZ_CABLBW010000001.1"/>
</dbReference>
<accession>W9ADE5</accession>
<name>W9ADE5_9BACI</name>
<dbReference type="eggNOG" id="ENOG50327W0">
    <property type="taxonomic scope" value="Bacteria"/>
</dbReference>
<keyword evidence="2" id="KW-1185">Reference proteome</keyword>
<protein>
    <recommendedName>
        <fullName evidence="3">Protein phosphatase 2C</fullName>
    </recommendedName>
</protein>
<evidence type="ECO:0000313" key="1">
    <source>
        <dbReference type="EMBL" id="CDO03744.1"/>
    </source>
</evidence>
<evidence type="ECO:0000313" key="2">
    <source>
        <dbReference type="Proteomes" id="UP000028863"/>
    </source>
</evidence>